<dbReference type="EMBL" id="FN653016">
    <property type="protein sequence ID" value="CBY06734.1"/>
    <property type="molecule type" value="Genomic_DNA"/>
</dbReference>
<keyword evidence="4 7" id="KW-0863">Zinc-finger</keyword>
<dbReference type="PANTHER" id="PTHR13419">
    <property type="entry name" value="ZINC FINGER-CONTAINING"/>
    <property type="match status" value="1"/>
</dbReference>
<dbReference type="Proteomes" id="UP000001307">
    <property type="component" value="Unassembled WGS sequence"/>
</dbReference>
<evidence type="ECO:0000313" key="11">
    <source>
        <dbReference type="Proteomes" id="UP000001307"/>
    </source>
</evidence>
<dbReference type="OrthoDB" id="8777148at2759"/>
<evidence type="ECO:0000256" key="7">
    <source>
        <dbReference type="PROSITE-ProRule" id="PRU00509"/>
    </source>
</evidence>
<dbReference type="Pfam" id="PF02008">
    <property type="entry name" value="zf-CXXC"/>
    <property type="match status" value="1"/>
</dbReference>
<dbReference type="InterPro" id="IPR002857">
    <property type="entry name" value="Znf_CXXC"/>
</dbReference>
<dbReference type="AlphaFoldDB" id="E4WSN3"/>
<protein>
    <recommendedName>
        <fullName evidence="9">CXXC-type domain-containing protein</fullName>
    </recommendedName>
</protein>
<comment type="subcellular location">
    <subcellularLocation>
        <location evidence="1">Cytoplasm</location>
    </subcellularLocation>
</comment>
<accession>E4WSN3</accession>
<dbReference type="InterPro" id="IPR040388">
    <property type="entry name" value="CXXC4/CXXC5"/>
</dbReference>
<reference evidence="10" key="1">
    <citation type="journal article" date="2010" name="Science">
        <title>Plasticity of animal genome architecture unmasked by rapid evolution of a pelagic tunicate.</title>
        <authorList>
            <person name="Denoeud F."/>
            <person name="Henriet S."/>
            <person name="Mungpakdee S."/>
            <person name="Aury J.M."/>
            <person name="Da Silva C."/>
            <person name="Brinkmann H."/>
            <person name="Mikhaleva J."/>
            <person name="Olsen L.C."/>
            <person name="Jubin C."/>
            <person name="Canestro C."/>
            <person name="Bouquet J.M."/>
            <person name="Danks G."/>
            <person name="Poulain J."/>
            <person name="Campsteijn C."/>
            <person name="Adamski M."/>
            <person name="Cross I."/>
            <person name="Yadetie F."/>
            <person name="Muffato M."/>
            <person name="Louis A."/>
            <person name="Butcher S."/>
            <person name="Tsagkogeorga G."/>
            <person name="Konrad A."/>
            <person name="Singh S."/>
            <person name="Jensen M.F."/>
            <person name="Cong E.H."/>
            <person name="Eikeseth-Otteraa H."/>
            <person name="Noel B."/>
            <person name="Anthouard V."/>
            <person name="Porcel B.M."/>
            <person name="Kachouri-Lafond R."/>
            <person name="Nishino A."/>
            <person name="Ugolini M."/>
            <person name="Chourrout P."/>
            <person name="Nishida H."/>
            <person name="Aasland R."/>
            <person name="Huzurbazar S."/>
            <person name="Westhof E."/>
            <person name="Delsuc F."/>
            <person name="Lehrach H."/>
            <person name="Reinhardt R."/>
            <person name="Weissenbach J."/>
            <person name="Roy S.W."/>
            <person name="Artiguenave F."/>
            <person name="Postlethwait J.H."/>
            <person name="Manak J.R."/>
            <person name="Thompson E.M."/>
            <person name="Jaillon O."/>
            <person name="Du Pasquier L."/>
            <person name="Boudinot P."/>
            <person name="Liberles D.A."/>
            <person name="Volff J.N."/>
            <person name="Philippe H."/>
            <person name="Lenhard B."/>
            <person name="Roest Crollius H."/>
            <person name="Wincker P."/>
            <person name="Chourrout D."/>
        </authorList>
    </citation>
    <scope>NUCLEOTIDE SEQUENCE [LARGE SCALE GENOMIC DNA]</scope>
</reference>
<evidence type="ECO:0000256" key="6">
    <source>
        <dbReference type="ARBA" id="ARBA00023125"/>
    </source>
</evidence>
<feature type="region of interest" description="Disordered" evidence="8">
    <location>
        <begin position="1"/>
        <end position="24"/>
    </location>
</feature>
<dbReference type="PANTHER" id="PTHR13419:SF0">
    <property type="entry name" value="CXXC-TYPE DOMAIN-CONTAINING PROTEIN"/>
    <property type="match status" value="1"/>
</dbReference>
<sequence length="497" mass="52278">MSCLADPRFASPPPGPHRLGHMEFQLPPPPASHMLGSPDIIANSSHDSSFLQTLSGPHDELAGGHGGPQMMSGAGPFPHGPFGPGMPHPGPPFGHRLGFPPGMPCGPRLGLPLPPPPFLDFYGMPGGLDGNYRKKRKACGKCVPCQRKDNCGTCLNCVNRAKGKQICIHRKCDALKKKASKFDKDDDKDDRSNGHKSPFSERDGMRPPQMMPFGDGLMPGMPDREGMPPHMMGLPPHMMPPHPGMLGPIPPAWENGPGGPPHGLPPHGPPHGGPGGPGGPGPLDHGPPSFYPPPSEMMPFDENSPHHPAFMPNGPHGPGPLSSSHDSSSPQPQNPSNNSGLTPMGNHEDQQNQPMIHPHMTHLPHLSAPFFPGPGGDMPLPPISMVSSLPHSSLPLPLPMMSHPPMGMAPLPTSQPDSIPQSMQNGGPGLLKPITTSSTAITTSSHLPVPTPMPTATSTGPVKPNTSLNNSPESGSRCSISPRDSGYDSNEVVKTEL</sequence>
<name>E4WSN3_OIKDI</name>
<keyword evidence="2" id="KW-0963">Cytoplasm</keyword>
<keyword evidence="6" id="KW-0238">DNA-binding</keyword>
<dbReference type="GO" id="GO:0008270">
    <property type="term" value="F:zinc ion binding"/>
    <property type="evidence" value="ECO:0007669"/>
    <property type="project" value="UniProtKB-KW"/>
</dbReference>
<organism evidence="10">
    <name type="scientific">Oikopleura dioica</name>
    <name type="common">Tunicate</name>
    <dbReference type="NCBI Taxonomy" id="34765"/>
    <lineage>
        <taxon>Eukaryota</taxon>
        <taxon>Metazoa</taxon>
        <taxon>Chordata</taxon>
        <taxon>Tunicata</taxon>
        <taxon>Appendicularia</taxon>
        <taxon>Copelata</taxon>
        <taxon>Oikopleuridae</taxon>
        <taxon>Oikopleura</taxon>
    </lineage>
</organism>
<evidence type="ECO:0000256" key="8">
    <source>
        <dbReference type="SAM" id="MobiDB-lite"/>
    </source>
</evidence>
<feature type="compositionally biased region" description="Pro residues" evidence="8">
    <location>
        <begin position="258"/>
        <end position="280"/>
    </location>
</feature>
<feature type="compositionally biased region" description="Low complexity" evidence="8">
    <location>
        <begin position="319"/>
        <end position="341"/>
    </location>
</feature>
<feature type="region of interest" description="Disordered" evidence="8">
    <location>
        <begin position="440"/>
        <end position="497"/>
    </location>
</feature>
<feature type="compositionally biased region" description="Polar residues" evidence="8">
    <location>
        <begin position="454"/>
        <end position="479"/>
    </location>
</feature>
<evidence type="ECO:0000256" key="5">
    <source>
        <dbReference type="ARBA" id="ARBA00022833"/>
    </source>
</evidence>
<evidence type="ECO:0000259" key="9">
    <source>
        <dbReference type="PROSITE" id="PS51058"/>
    </source>
</evidence>
<keyword evidence="5" id="KW-0862">Zinc</keyword>
<evidence type="ECO:0000313" key="10">
    <source>
        <dbReference type="EMBL" id="CBY06734.1"/>
    </source>
</evidence>
<gene>
    <name evidence="10" type="ORF">GSOID_T00005795001</name>
</gene>
<dbReference type="GO" id="GO:0005634">
    <property type="term" value="C:nucleus"/>
    <property type="evidence" value="ECO:0007669"/>
    <property type="project" value="TreeGrafter"/>
</dbReference>
<proteinExistence type="predicted"/>
<evidence type="ECO:0000256" key="1">
    <source>
        <dbReference type="ARBA" id="ARBA00004496"/>
    </source>
</evidence>
<evidence type="ECO:0000256" key="3">
    <source>
        <dbReference type="ARBA" id="ARBA00022723"/>
    </source>
</evidence>
<feature type="domain" description="CXXC-type" evidence="9">
    <location>
        <begin position="132"/>
        <end position="173"/>
    </location>
</feature>
<feature type="region of interest" description="Disordered" evidence="8">
    <location>
        <begin position="178"/>
        <end position="374"/>
    </location>
</feature>
<dbReference type="InParanoid" id="E4WSN3"/>
<feature type="compositionally biased region" description="Basic and acidic residues" evidence="8">
    <location>
        <begin position="178"/>
        <end position="205"/>
    </location>
</feature>
<keyword evidence="3" id="KW-0479">Metal-binding</keyword>
<keyword evidence="11" id="KW-1185">Reference proteome</keyword>
<dbReference type="PROSITE" id="PS51058">
    <property type="entry name" value="ZF_CXXC"/>
    <property type="match status" value="1"/>
</dbReference>
<feature type="compositionally biased region" description="Pro residues" evidence="8">
    <location>
        <begin position="237"/>
        <end position="251"/>
    </location>
</feature>
<dbReference type="GO" id="GO:0008327">
    <property type="term" value="F:methyl-CpG binding"/>
    <property type="evidence" value="ECO:0007669"/>
    <property type="project" value="TreeGrafter"/>
</dbReference>
<evidence type="ECO:0000256" key="4">
    <source>
        <dbReference type="ARBA" id="ARBA00022771"/>
    </source>
</evidence>
<dbReference type="GO" id="GO:0005737">
    <property type="term" value="C:cytoplasm"/>
    <property type="evidence" value="ECO:0007669"/>
    <property type="project" value="UniProtKB-SubCell"/>
</dbReference>
<evidence type="ECO:0000256" key="2">
    <source>
        <dbReference type="ARBA" id="ARBA00022490"/>
    </source>
</evidence>